<dbReference type="GO" id="GO:0010032">
    <property type="term" value="P:meiotic chromosome condensation"/>
    <property type="evidence" value="ECO:0007669"/>
    <property type="project" value="TreeGrafter"/>
</dbReference>
<dbReference type="PANTHER" id="PTHR14222:SF2">
    <property type="entry name" value="CONDENSIN COMPLEX SUBUNIT 1"/>
    <property type="match status" value="1"/>
</dbReference>
<comment type="similarity">
    <text evidence="3 10">Belongs to the CND1 (condensin subunit 1) family.</text>
</comment>
<evidence type="ECO:0000256" key="8">
    <source>
        <dbReference type="ARBA" id="ARBA00023242"/>
    </source>
</evidence>
<protein>
    <recommendedName>
        <fullName evidence="10">Condensin complex subunit 1</fullName>
    </recommendedName>
</protein>
<feature type="domain" description="Condensin complex subunit 1 C-terminal" evidence="12">
    <location>
        <begin position="1004"/>
        <end position="1164"/>
    </location>
</feature>
<dbReference type="Gene3D" id="1.25.10.10">
    <property type="entry name" value="Leucine-rich Repeat Variant"/>
    <property type="match status" value="2"/>
</dbReference>
<dbReference type="GO" id="GO:0005634">
    <property type="term" value="C:nucleus"/>
    <property type="evidence" value="ECO:0007669"/>
    <property type="project" value="UniProtKB-SubCell"/>
</dbReference>
<dbReference type="GO" id="GO:0000779">
    <property type="term" value="C:condensed chromosome, centromeric region"/>
    <property type="evidence" value="ECO:0007669"/>
    <property type="project" value="TreeGrafter"/>
</dbReference>
<evidence type="ECO:0000313" key="15">
    <source>
        <dbReference type="Proteomes" id="UP000188318"/>
    </source>
</evidence>
<evidence type="ECO:0000256" key="1">
    <source>
        <dbReference type="ARBA" id="ARBA00004123"/>
    </source>
</evidence>
<dbReference type="STRING" id="602072.A0A1R3RVH8"/>
<evidence type="ECO:0000256" key="9">
    <source>
        <dbReference type="ARBA" id="ARBA00023306"/>
    </source>
</evidence>
<accession>A0A1R3RVH8</accession>
<feature type="region of interest" description="Disordered" evidence="11">
    <location>
        <begin position="823"/>
        <end position="851"/>
    </location>
</feature>
<keyword evidence="5 10" id="KW-0132">Cell division</keyword>
<dbReference type="InterPro" id="IPR032682">
    <property type="entry name" value="Cnd1_C"/>
</dbReference>
<dbReference type="InterPro" id="IPR024324">
    <property type="entry name" value="Condensin_cplx_su1_N"/>
</dbReference>
<evidence type="ECO:0000256" key="4">
    <source>
        <dbReference type="ARBA" id="ARBA00022454"/>
    </source>
</evidence>
<evidence type="ECO:0000256" key="5">
    <source>
        <dbReference type="ARBA" id="ARBA00022618"/>
    </source>
</evidence>
<keyword evidence="6 10" id="KW-0498">Mitosis</keyword>
<dbReference type="PIRSF" id="PIRSF017127">
    <property type="entry name" value="Condensin_D2"/>
    <property type="match status" value="1"/>
</dbReference>
<dbReference type="GO" id="GO:0042393">
    <property type="term" value="F:histone binding"/>
    <property type="evidence" value="ECO:0007669"/>
    <property type="project" value="TreeGrafter"/>
</dbReference>
<dbReference type="FunFam" id="1.25.10.10:FF:000272">
    <property type="entry name" value="Condensin complex subunit 1"/>
    <property type="match status" value="1"/>
</dbReference>
<evidence type="ECO:0000313" key="14">
    <source>
        <dbReference type="EMBL" id="OOF98506.1"/>
    </source>
</evidence>
<dbReference type="InterPro" id="IPR026971">
    <property type="entry name" value="CND1/NCAPD3"/>
</dbReference>
<keyword evidence="7 10" id="KW-0226">DNA condensation</keyword>
<evidence type="ECO:0000256" key="10">
    <source>
        <dbReference type="PIRNR" id="PIRNR017127"/>
    </source>
</evidence>
<dbReference type="OMA" id="CPLEKLW"/>
<evidence type="ECO:0000256" key="11">
    <source>
        <dbReference type="SAM" id="MobiDB-lite"/>
    </source>
</evidence>
<dbReference type="InterPro" id="IPR016024">
    <property type="entry name" value="ARM-type_fold"/>
</dbReference>
<keyword evidence="8" id="KW-0539">Nucleus</keyword>
<evidence type="ECO:0000256" key="6">
    <source>
        <dbReference type="ARBA" id="ARBA00022776"/>
    </source>
</evidence>
<feature type="domain" description="Condensin complex subunit 1 N-terminal" evidence="13">
    <location>
        <begin position="87"/>
        <end position="251"/>
    </location>
</feature>
<dbReference type="EMBL" id="KV907495">
    <property type="protein sequence ID" value="OOF98506.1"/>
    <property type="molecule type" value="Genomic_DNA"/>
</dbReference>
<keyword evidence="9 10" id="KW-0131">Cell cycle</keyword>
<reference evidence="15" key="1">
    <citation type="journal article" date="2017" name="Genome Biol.">
        <title>Comparative genomics reveals high biological diversity and specific adaptations in the industrially and medically important fungal genus Aspergillus.</title>
        <authorList>
            <person name="de Vries R.P."/>
            <person name="Riley R."/>
            <person name="Wiebenga A."/>
            <person name="Aguilar-Osorio G."/>
            <person name="Amillis S."/>
            <person name="Uchima C.A."/>
            <person name="Anderluh G."/>
            <person name="Asadollahi M."/>
            <person name="Askin M."/>
            <person name="Barry K."/>
            <person name="Battaglia E."/>
            <person name="Bayram O."/>
            <person name="Benocci T."/>
            <person name="Braus-Stromeyer S.A."/>
            <person name="Caldana C."/>
            <person name="Canovas D."/>
            <person name="Cerqueira G.C."/>
            <person name="Chen F."/>
            <person name="Chen W."/>
            <person name="Choi C."/>
            <person name="Clum A."/>
            <person name="Dos Santos R.A."/>
            <person name="Damasio A.R."/>
            <person name="Diallinas G."/>
            <person name="Emri T."/>
            <person name="Fekete E."/>
            <person name="Flipphi M."/>
            <person name="Freyberg S."/>
            <person name="Gallo A."/>
            <person name="Gournas C."/>
            <person name="Habgood R."/>
            <person name="Hainaut M."/>
            <person name="Harispe M.L."/>
            <person name="Henrissat B."/>
            <person name="Hilden K.S."/>
            <person name="Hope R."/>
            <person name="Hossain A."/>
            <person name="Karabika E."/>
            <person name="Karaffa L."/>
            <person name="Karanyi Z."/>
            <person name="Krasevec N."/>
            <person name="Kuo A."/>
            <person name="Kusch H."/>
            <person name="LaButti K."/>
            <person name="Lagendijk E.L."/>
            <person name="Lapidus A."/>
            <person name="Levasseur A."/>
            <person name="Lindquist E."/>
            <person name="Lipzen A."/>
            <person name="Logrieco A.F."/>
            <person name="MacCabe A."/>
            <person name="Maekelae M.R."/>
            <person name="Malavazi I."/>
            <person name="Melin P."/>
            <person name="Meyer V."/>
            <person name="Mielnichuk N."/>
            <person name="Miskei M."/>
            <person name="Molnar A.P."/>
            <person name="Mule G."/>
            <person name="Ngan C.Y."/>
            <person name="Orejas M."/>
            <person name="Orosz E."/>
            <person name="Ouedraogo J.P."/>
            <person name="Overkamp K.M."/>
            <person name="Park H.-S."/>
            <person name="Perrone G."/>
            <person name="Piumi F."/>
            <person name="Punt P.J."/>
            <person name="Ram A.F."/>
            <person name="Ramon A."/>
            <person name="Rauscher S."/>
            <person name="Record E."/>
            <person name="Riano-Pachon D.M."/>
            <person name="Robert V."/>
            <person name="Roehrig J."/>
            <person name="Ruller R."/>
            <person name="Salamov A."/>
            <person name="Salih N.S."/>
            <person name="Samson R.A."/>
            <person name="Sandor E."/>
            <person name="Sanguinetti M."/>
            <person name="Schuetze T."/>
            <person name="Sepcic K."/>
            <person name="Shelest E."/>
            <person name="Sherlock G."/>
            <person name="Sophianopoulou V."/>
            <person name="Squina F.M."/>
            <person name="Sun H."/>
            <person name="Susca A."/>
            <person name="Todd R.B."/>
            <person name="Tsang A."/>
            <person name="Unkles S.E."/>
            <person name="van de Wiele N."/>
            <person name="van Rossen-Uffink D."/>
            <person name="Oliveira J.V."/>
            <person name="Vesth T.C."/>
            <person name="Visser J."/>
            <person name="Yu J.-H."/>
            <person name="Zhou M."/>
            <person name="Andersen M.R."/>
            <person name="Archer D.B."/>
            <person name="Baker S.E."/>
            <person name="Benoit I."/>
            <person name="Brakhage A.A."/>
            <person name="Braus G.H."/>
            <person name="Fischer R."/>
            <person name="Frisvad J.C."/>
            <person name="Goldman G.H."/>
            <person name="Houbraken J."/>
            <person name="Oakley B."/>
            <person name="Pocsi I."/>
            <person name="Scazzocchio C."/>
            <person name="Seiboth B."/>
            <person name="vanKuyk P.A."/>
            <person name="Wortman J."/>
            <person name="Dyer P.S."/>
            <person name="Grigoriev I.V."/>
        </authorList>
    </citation>
    <scope>NUCLEOTIDE SEQUENCE [LARGE SCALE GENOMIC DNA]</scope>
    <source>
        <strain evidence="15">ITEM 5010</strain>
    </source>
</reference>
<organism evidence="14 15">
    <name type="scientific">Aspergillus carbonarius (strain ITEM 5010)</name>
    <dbReference type="NCBI Taxonomy" id="602072"/>
    <lineage>
        <taxon>Eukaryota</taxon>
        <taxon>Fungi</taxon>
        <taxon>Dikarya</taxon>
        <taxon>Ascomycota</taxon>
        <taxon>Pezizomycotina</taxon>
        <taxon>Eurotiomycetes</taxon>
        <taxon>Eurotiomycetidae</taxon>
        <taxon>Eurotiales</taxon>
        <taxon>Aspergillaceae</taxon>
        <taxon>Aspergillus</taxon>
        <taxon>Aspergillus subgen. Circumdati</taxon>
    </lineage>
</organism>
<evidence type="ECO:0000256" key="7">
    <source>
        <dbReference type="ARBA" id="ARBA00023067"/>
    </source>
</evidence>
<dbReference type="GO" id="GO:0051301">
    <property type="term" value="P:cell division"/>
    <property type="evidence" value="ECO:0007669"/>
    <property type="project" value="UniProtKB-KW"/>
</dbReference>
<sequence length="1189" mass="133004">MEDRIQFDINESLKHYLSDPASVPTPDADPELLDCENDPDLLPTALIDNVLNPIVDAVAENPEGLARSPFFDSLQFLLKYTSLLPTRSLSKVLDLVVSGLSVEADIIHGDLESDEQDSIQNHKQLLEIYGFLLQWALSAVEVKAAEKPAEPAPARRGLGKPARSKANAKDGNWDWTAQIQISMETMCKVMKLKLSRIFLTTSDRDTFINLFTRSIYLILESEQRVKSMSIRMHAFKVLCIAVKHHGHAFGAQTSIVQSLTYFEHLSEPMAEFLHILAEQYDYPQLSDEILKELGNKEFNSNDTRGPKSVSAFIVKLSELAPRLIIKQMTLLAKQLDSESYTLRCAVIEVFGNLISDLSRQEERSDNYKTQINAFFDVLEERFLDINPYCRCRAIQVYMRICDLEQKFPKRRQAVAELATRSLEDKSSNVRRNAIRLLAKLVSTHPFSVMHGGQLSHKEWTARLDAVDAELNALRPPETPGFDGTEASHVDSALLDDATQMPEESSSNTSGLTEEEKAVAIKKAAEQAASSELLARLQLTRKYYNEAIRFIEVLHTSSGLVAQLLSSRNKSEAIEAMDFFVVLDAYKIETSRSGIRRMLRLIWTKGNSDEGKGVQTHLIDCYKGLFFEAPDSFSPNDAANYIARNMISLTFGSTPAELTCLEQLLSTMMRAGHISDAVVAKLWQVYGVQKKEISRTQRRGAIIVLGMLALADPEVVIKEIETMLRIGLGSLGRSDLVLAKYTCIALRRMVPGRQAKSKDVGIPKLTNDHAVLMKLAAIVETVSDSKEWYGVAEQAIDAIYALSKHPDVLCSELLKRKTRSVFQSQTQRSSSKVSDEGEEERPATASTDDLGASQRAPSAALSQLLFVVGHIAIKQIVHLELCELDFKRRKAEQEKNKAATASAQKNNDTAEDDELDLIGGTTEDDFQDAMAHIRERELLYGENSLLSNFGPLVMEICANSNVYADRNLQAAATLCMAKLMCVSADYCEKNLPLLITIMERSEDPTVRSNAVIALGDMAVCFNHLIDENTDFLYRRLNDNDVSVKRTCLMTLTFLILAGQVKVKGQLGEMAKCLEDEDKRIADLARMFFTELASKDNAVYNHFVDMFSLLSAERNLEEASLRRIVKFLIGFVEKEKHARQLAEKLAARLPRCETERQWNDVAYALSLLPHKNEEITKTITAGFNKVVTANA</sequence>
<comment type="function">
    <text evidence="10">Regulatory subunit of the condensin complex, a complex required for conversion of interphase chromatin into mitotic-like condense chromosomes. The condensin complex probably introduces positive supercoils into relaxed DNA in the presence of type I topoisomerases and converts nicked DNA into positive knotted forms in the presence of type II topoisomerases.</text>
</comment>
<keyword evidence="4" id="KW-0158">Chromosome</keyword>
<name>A0A1R3RVH8_ASPC5</name>
<dbReference type="VEuPathDB" id="FungiDB:ASPCADRAFT_204201"/>
<dbReference type="FunFam" id="1.25.10.10:FF:000920">
    <property type="entry name" value="Condensin complex subunit 1"/>
    <property type="match status" value="1"/>
</dbReference>
<dbReference type="Proteomes" id="UP000188318">
    <property type="component" value="Unassembled WGS sequence"/>
</dbReference>
<dbReference type="InterPro" id="IPR011989">
    <property type="entry name" value="ARM-like"/>
</dbReference>
<proteinExistence type="inferred from homology"/>
<dbReference type="SUPFAM" id="SSF48371">
    <property type="entry name" value="ARM repeat"/>
    <property type="match status" value="1"/>
</dbReference>
<dbReference type="PANTHER" id="PTHR14222">
    <property type="entry name" value="CONDENSIN"/>
    <property type="match status" value="1"/>
</dbReference>
<dbReference type="GO" id="GO:0007076">
    <property type="term" value="P:mitotic chromosome condensation"/>
    <property type="evidence" value="ECO:0007669"/>
    <property type="project" value="InterPro"/>
</dbReference>
<dbReference type="Pfam" id="PF12922">
    <property type="entry name" value="Cnd1_N"/>
    <property type="match status" value="1"/>
</dbReference>
<evidence type="ECO:0000256" key="2">
    <source>
        <dbReference type="ARBA" id="ARBA00004286"/>
    </source>
</evidence>
<gene>
    <name evidence="14" type="ORF">ASPCADRAFT_204201</name>
</gene>
<dbReference type="OrthoDB" id="436262at2759"/>
<comment type="subcellular location">
    <subcellularLocation>
        <location evidence="2">Chromosome</location>
    </subcellularLocation>
    <subcellularLocation>
        <location evidence="1">Nucleus</location>
    </subcellularLocation>
</comment>
<evidence type="ECO:0000256" key="3">
    <source>
        <dbReference type="ARBA" id="ARBA00009606"/>
    </source>
</evidence>
<evidence type="ECO:0000259" key="13">
    <source>
        <dbReference type="Pfam" id="PF12922"/>
    </source>
</evidence>
<evidence type="ECO:0000259" key="12">
    <source>
        <dbReference type="Pfam" id="PF12717"/>
    </source>
</evidence>
<dbReference type="AlphaFoldDB" id="A0A1R3RVH8"/>
<dbReference type="InterPro" id="IPR007673">
    <property type="entry name" value="Condensin_cplx_su1"/>
</dbReference>
<dbReference type="Pfam" id="PF12717">
    <property type="entry name" value="Cnd1"/>
    <property type="match status" value="1"/>
</dbReference>
<keyword evidence="15" id="KW-1185">Reference proteome</keyword>
<dbReference type="GO" id="GO:0000796">
    <property type="term" value="C:condensin complex"/>
    <property type="evidence" value="ECO:0007669"/>
    <property type="project" value="TreeGrafter"/>
</dbReference>